<dbReference type="PANTHER" id="PTHR43235:SF1">
    <property type="entry name" value="GLUTAMINE AMIDOTRANSFERASE PB2B2.05-RELATED"/>
    <property type="match status" value="1"/>
</dbReference>
<dbReference type="AlphaFoldDB" id="A0A9X8XFK5"/>
<protein>
    <submittedName>
        <fullName evidence="1">Class I glutamine amidotransferase</fullName>
        <ecNumber evidence="1">2.4.2.-</ecNumber>
    </submittedName>
</protein>
<name>A0A9X8XFK5_STREQ</name>
<dbReference type="Gene3D" id="3.40.50.880">
    <property type="match status" value="1"/>
</dbReference>
<dbReference type="EC" id="2.4.2.-" evidence="1"/>
<proteinExistence type="predicted"/>
<dbReference type="Proteomes" id="UP000249571">
    <property type="component" value="Chromosome 1"/>
</dbReference>
<keyword evidence="1" id="KW-0328">Glycosyltransferase</keyword>
<dbReference type="GO" id="GO:0016757">
    <property type="term" value="F:glycosyltransferase activity"/>
    <property type="evidence" value="ECO:0007669"/>
    <property type="project" value="UniProtKB-KW"/>
</dbReference>
<gene>
    <name evidence="1" type="ORF">NCTC6179_01038</name>
</gene>
<dbReference type="InterPro" id="IPR029062">
    <property type="entry name" value="Class_I_gatase-like"/>
</dbReference>
<dbReference type="SUPFAM" id="SSF52317">
    <property type="entry name" value="Class I glutamine amidotransferase-like"/>
    <property type="match status" value="1"/>
</dbReference>
<dbReference type="GO" id="GO:0005829">
    <property type="term" value="C:cytosol"/>
    <property type="evidence" value="ECO:0007669"/>
    <property type="project" value="TreeGrafter"/>
</dbReference>
<dbReference type="PANTHER" id="PTHR43235">
    <property type="entry name" value="GLUTAMINE AMIDOTRANSFERASE PB2B2.05-RELATED"/>
    <property type="match status" value="1"/>
</dbReference>
<reference evidence="1 2" key="1">
    <citation type="submission" date="2018-06" db="EMBL/GenBank/DDBJ databases">
        <authorList>
            <consortium name="Pathogen Informatics"/>
            <person name="Doyle S."/>
        </authorList>
    </citation>
    <scope>NUCLEOTIDE SEQUENCE [LARGE SCALE GENOMIC DNA]</scope>
    <source>
        <strain evidence="1 2">NCTC6179</strain>
    </source>
</reference>
<dbReference type="RefSeq" id="WP_111716266.1">
    <property type="nucleotide sequence ID" value="NZ_LR134316.1"/>
</dbReference>
<evidence type="ECO:0000313" key="2">
    <source>
        <dbReference type="Proteomes" id="UP000249571"/>
    </source>
</evidence>
<dbReference type="Pfam" id="PF07722">
    <property type="entry name" value="Peptidase_C26"/>
    <property type="match status" value="1"/>
</dbReference>
<evidence type="ECO:0000313" key="1">
    <source>
        <dbReference type="EMBL" id="SQF66865.1"/>
    </source>
</evidence>
<dbReference type="CDD" id="cd01745">
    <property type="entry name" value="GATase1_2"/>
    <property type="match status" value="1"/>
</dbReference>
<dbReference type="InterPro" id="IPR011697">
    <property type="entry name" value="Peptidase_C26"/>
</dbReference>
<dbReference type="EMBL" id="LS483361">
    <property type="protein sequence ID" value="SQF66865.1"/>
    <property type="molecule type" value="Genomic_DNA"/>
</dbReference>
<dbReference type="InterPro" id="IPR044668">
    <property type="entry name" value="PuuD-like"/>
</dbReference>
<organism evidence="1 2">
    <name type="scientific">Streptococcus dysgalactiae subsp. equisimilis</name>
    <name type="common">Streptococcus equisimilis</name>
    <dbReference type="NCBI Taxonomy" id="119602"/>
    <lineage>
        <taxon>Bacteria</taxon>
        <taxon>Bacillati</taxon>
        <taxon>Bacillota</taxon>
        <taxon>Bacilli</taxon>
        <taxon>Lactobacillales</taxon>
        <taxon>Streptococcaceae</taxon>
        <taxon>Streptococcus</taxon>
    </lineage>
</organism>
<keyword evidence="1" id="KW-0808">Transferase</keyword>
<sequence>MSKPIIGISANQRLNIVLDNLPWSYAPTGFVQAVTDAGGLPLLLPISDESAAKVYVSMVDKIILIGGQNVDPKYYQEEKAAFVDDFSPERDHFELAIIKEAIAQKKPILGVCRGTQLMNVALGGSLNQNIPSHWQDAPSDFLSHEMIVDEDSILYPIYGKKTVINSFHHQSLKKVADNLKVIARDPRDGTIEAVVSTNEAIPFLGVQWHPELLQGFRKEDLQLFDLFVNDFEARKEMIFLGNYNKIDN</sequence>
<keyword evidence="1" id="KW-0315">Glutamine amidotransferase</keyword>
<dbReference type="GO" id="GO:0033969">
    <property type="term" value="F:gamma-glutamyl-gamma-aminobutyrate hydrolase activity"/>
    <property type="evidence" value="ECO:0007669"/>
    <property type="project" value="TreeGrafter"/>
</dbReference>
<accession>A0A9X8XFK5</accession>
<dbReference type="GO" id="GO:0006598">
    <property type="term" value="P:polyamine catabolic process"/>
    <property type="evidence" value="ECO:0007669"/>
    <property type="project" value="TreeGrafter"/>
</dbReference>
<dbReference type="PROSITE" id="PS51273">
    <property type="entry name" value="GATASE_TYPE_1"/>
    <property type="match status" value="1"/>
</dbReference>